<comment type="similarity">
    <text evidence="1">Belongs to the 4-hydroxybenzoyl-CoA thioesterase family.</text>
</comment>
<dbReference type="Gene3D" id="3.10.129.10">
    <property type="entry name" value="Hotdog Thioesterase"/>
    <property type="match status" value="1"/>
</dbReference>
<evidence type="ECO:0000256" key="2">
    <source>
        <dbReference type="ARBA" id="ARBA00022801"/>
    </source>
</evidence>
<evidence type="ECO:0000256" key="1">
    <source>
        <dbReference type="ARBA" id="ARBA00005953"/>
    </source>
</evidence>
<sequence>MAPAPNSPDHSRFRCVQRFEVPFHDVDMLGHVNSVAYLRWAESARAVYQGDVLKEDVDGPRGFVVGRISLSYAQPLHFRDPVCVGVRISRIGGKSFTFEYAMWHEGNGIPAAEGESSMIAYNVVEACSIAVPQSWRTAVETYEPEPPAGLRPEFDPPTSGLTSQSSSP</sequence>
<dbReference type="GO" id="GO:0047617">
    <property type="term" value="F:fatty acyl-CoA hydrolase activity"/>
    <property type="evidence" value="ECO:0007669"/>
    <property type="project" value="TreeGrafter"/>
</dbReference>
<keyword evidence="2" id="KW-0378">Hydrolase</keyword>
<dbReference type="Pfam" id="PF13279">
    <property type="entry name" value="4HBT_2"/>
    <property type="match status" value="1"/>
</dbReference>
<evidence type="ECO:0000256" key="3">
    <source>
        <dbReference type="SAM" id="MobiDB-lite"/>
    </source>
</evidence>
<dbReference type="AlphaFoldDB" id="A0A6B3BPY3"/>
<gene>
    <name evidence="4" type="ORF">G3I71_11310</name>
</gene>
<name>A0A6B3BPY3_9ACTN</name>
<dbReference type="SUPFAM" id="SSF54637">
    <property type="entry name" value="Thioesterase/thiol ester dehydrase-isomerase"/>
    <property type="match status" value="1"/>
</dbReference>
<dbReference type="InterPro" id="IPR029069">
    <property type="entry name" value="HotDog_dom_sf"/>
</dbReference>
<comment type="caution">
    <text evidence="4">The sequence shown here is derived from an EMBL/GenBank/DDBJ whole genome shotgun (WGS) entry which is preliminary data.</text>
</comment>
<dbReference type="PANTHER" id="PTHR31793">
    <property type="entry name" value="4-HYDROXYBENZOYL-COA THIOESTERASE FAMILY MEMBER"/>
    <property type="match status" value="1"/>
</dbReference>
<evidence type="ECO:0000313" key="4">
    <source>
        <dbReference type="EMBL" id="NEC86394.1"/>
    </source>
</evidence>
<feature type="region of interest" description="Disordered" evidence="3">
    <location>
        <begin position="141"/>
        <end position="168"/>
    </location>
</feature>
<dbReference type="InterPro" id="IPR050563">
    <property type="entry name" value="4-hydroxybenzoyl-CoA_TE"/>
</dbReference>
<dbReference type="PANTHER" id="PTHR31793:SF27">
    <property type="entry name" value="NOVEL THIOESTERASE SUPERFAMILY DOMAIN AND SAPOSIN A-TYPE DOMAIN CONTAINING PROTEIN (0610012H03RIK)"/>
    <property type="match status" value="1"/>
</dbReference>
<dbReference type="EMBL" id="JAAGLU010000008">
    <property type="protein sequence ID" value="NEC86394.1"/>
    <property type="molecule type" value="Genomic_DNA"/>
</dbReference>
<proteinExistence type="inferred from homology"/>
<protein>
    <submittedName>
        <fullName evidence="4">Acyl-CoA thioesterase</fullName>
    </submittedName>
</protein>
<dbReference type="CDD" id="cd00586">
    <property type="entry name" value="4HBT"/>
    <property type="match status" value="1"/>
</dbReference>
<organism evidence="4">
    <name type="scientific">Streptomyces sp. SID12501</name>
    <dbReference type="NCBI Taxonomy" id="2706042"/>
    <lineage>
        <taxon>Bacteria</taxon>
        <taxon>Bacillati</taxon>
        <taxon>Actinomycetota</taxon>
        <taxon>Actinomycetes</taxon>
        <taxon>Kitasatosporales</taxon>
        <taxon>Streptomycetaceae</taxon>
        <taxon>Streptomyces</taxon>
    </lineage>
</organism>
<reference evidence="4" key="1">
    <citation type="submission" date="2020-01" db="EMBL/GenBank/DDBJ databases">
        <title>Insect and environment-associated Actinomycetes.</title>
        <authorList>
            <person name="Currrie C."/>
            <person name="Chevrette M."/>
            <person name="Carlson C."/>
            <person name="Stubbendieck R."/>
            <person name="Wendt-Pienkowski E."/>
        </authorList>
    </citation>
    <scope>NUCLEOTIDE SEQUENCE</scope>
    <source>
        <strain evidence="4">SID12501</strain>
    </source>
</reference>
<feature type="compositionally biased region" description="Polar residues" evidence="3">
    <location>
        <begin position="159"/>
        <end position="168"/>
    </location>
</feature>
<accession>A0A6B3BPY3</accession>